<sequence>MIEECAAIGLLIKQLPRSACGGHVWHRGDALLDALLVARLLRAGHAPASLAANLASPFLGRPKALQAMLQAPALAIPAAIATTLLEVVVQVPQLLPEKFRRAQLHQANTETIIGVLMQMQCNMTGVVEHSRFESVGSAVFAEGSLANHDCAPTCQFLFLFAGEGLRPTLKLQAVRDLEAGASLTISYGDLARPVWERRRNLQASHWFSCKCSKCMQDLTAQGLLKQVHLVSDAKGQLLQALFERTLPEEAELQKMLSVFRALKLPFASSAANAAVGAALKDLSRLEPLDRSESEAPGLEARARSNLKLIRGILAKLLPAVHREAVILQELRGLALSTAELAKDPETVLEMAGELLDRCERWYGPLHLKRCSLLRAQAAAHGTLGSKLRAAEAAGTLAELQARLGLSEGVGNCAKDTADQEAETAFVCELDAMD</sequence>
<dbReference type="InterPro" id="IPR046341">
    <property type="entry name" value="SET_dom_sf"/>
</dbReference>
<dbReference type="CDD" id="cd20071">
    <property type="entry name" value="SET_SMYD"/>
    <property type="match status" value="1"/>
</dbReference>
<dbReference type="InterPro" id="IPR011990">
    <property type="entry name" value="TPR-like_helical_dom_sf"/>
</dbReference>
<name>A0A812QBH2_9DINO</name>
<accession>A0A812QBH2</accession>
<reference evidence="2" key="1">
    <citation type="submission" date="2021-02" db="EMBL/GenBank/DDBJ databases">
        <authorList>
            <person name="Dougan E. K."/>
            <person name="Rhodes N."/>
            <person name="Thang M."/>
            <person name="Chan C."/>
        </authorList>
    </citation>
    <scope>NUCLEOTIDE SEQUENCE</scope>
</reference>
<keyword evidence="3" id="KW-1185">Reference proteome</keyword>
<dbReference type="PANTHER" id="PTHR12197">
    <property type="entry name" value="HISTONE-LYSINE N-METHYLTRANSFERASE SMYD"/>
    <property type="match status" value="1"/>
</dbReference>
<dbReference type="Pfam" id="PF00856">
    <property type="entry name" value="SET"/>
    <property type="match status" value="1"/>
</dbReference>
<dbReference type="Proteomes" id="UP000604046">
    <property type="component" value="Unassembled WGS sequence"/>
</dbReference>
<protein>
    <submittedName>
        <fullName evidence="2">Smyd2-a protein</fullName>
    </submittedName>
</protein>
<dbReference type="Gene3D" id="1.25.40.10">
    <property type="entry name" value="Tetratricopeptide repeat domain"/>
    <property type="match status" value="1"/>
</dbReference>
<dbReference type="AlphaFoldDB" id="A0A812QBH2"/>
<gene>
    <name evidence="2" type="primary">smyd2-a</name>
    <name evidence="2" type="ORF">SNAT2548_LOCUS21167</name>
</gene>
<organism evidence="2 3">
    <name type="scientific">Symbiodinium natans</name>
    <dbReference type="NCBI Taxonomy" id="878477"/>
    <lineage>
        <taxon>Eukaryota</taxon>
        <taxon>Sar</taxon>
        <taxon>Alveolata</taxon>
        <taxon>Dinophyceae</taxon>
        <taxon>Suessiales</taxon>
        <taxon>Symbiodiniaceae</taxon>
        <taxon>Symbiodinium</taxon>
    </lineage>
</organism>
<dbReference type="InterPro" id="IPR050869">
    <property type="entry name" value="H3K4_H4K5_MeTrfase"/>
</dbReference>
<dbReference type="EMBL" id="CAJNDS010002237">
    <property type="protein sequence ID" value="CAE7388177.1"/>
    <property type="molecule type" value="Genomic_DNA"/>
</dbReference>
<dbReference type="OrthoDB" id="1028014at2759"/>
<dbReference type="InterPro" id="IPR001214">
    <property type="entry name" value="SET_dom"/>
</dbReference>
<proteinExistence type="predicted"/>
<dbReference type="SUPFAM" id="SSF82199">
    <property type="entry name" value="SET domain"/>
    <property type="match status" value="1"/>
</dbReference>
<evidence type="ECO:0000313" key="3">
    <source>
        <dbReference type="Proteomes" id="UP000604046"/>
    </source>
</evidence>
<dbReference type="Gene3D" id="2.170.270.10">
    <property type="entry name" value="SET domain"/>
    <property type="match status" value="1"/>
</dbReference>
<evidence type="ECO:0000259" key="1">
    <source>
        <dbReference type="Pfam" id="PF00856"/>
    </source>
</evidence>
<evidence type="ECO:0000313" key="2">
    <source>
        <dbReference type="EMBL" id="CAE7388177.1"/>
    </source>
</evidence>
<feature type="domain" description="SET" evidence="1">
    <location>
        <begin position="137"/>
        <end position="188"/>
    </location>
</feature>
<comment type="caution">
    <text evidence="2">The sequence shown here is derived from an EMBL/GenBank/DDBJ whole genome shotgun (WGS) entry which is preliminary data.</text>
</comment>